<evidence type="ECO:0000313" key="3">
    <source>
        <dbReference type="Proteomes" id="UP001370348"/>
    </source>
</evidence>
<protein>
    <submittedName>
        <fullName evidence="2">VOC family protein</fullName>
    </submittedName>
</protein>
<evidence type="ECO:0000259" key="1">
    <source>
        <dbReference type="PROSITE" id="PS51819"/>
    </source>
</evidence>
<evidence type="ECO:0000313" key="2">
    <source>
        <dbReference type="EMBL" id="WXB18275.1"/>
    </source>
</evidence>
<proteinExistence type="predicted"/>
<gene>
    <name evidence="2" type="ORF">LZC94_13550</name>
</gene>
<dbReference type="Gene3D" id="3.10.180.10">
    <property type="entry name" value="2,3-Dihydroxybiphenyl 1,2-Dioxygenase, domain 1"/>
    <property type="match status" value="1"/>
</dbReference>
<dbReference type="InterPro" id="IPR029068">
    <property type="entry name" value="Glyas_Bleomycin-R_OHBP_Dase"/>
</dbReference>
<dbReference type="InterPro" id="IPR004360">
    <property type="entry name" value="Glyas_Fos-R_dOase_dom"/>
</dbReference>
<keyword evidence="3" id="KW-1185">Reference proteome</keyword>
<dbReference type="EMBL" id="CP089984">
    <property type="protein sequence ID" value="WXB18275.1"/>
    <property type="molecule type" value="Genomic_DNA"/>
</dbReference>
<dbReference type="CDD" id="cd07262">
    <property type="entry name" value="VOC_like"/>
    <property type="match status" value="1"/>
</dbReference>
<accession>A0ABZ2M6Z9</accession>
<organism evidence="2 3">
    <name type="scientific">Pendulispora albinea</name>
    <dbReference type="NCBI Taxonomy" id="2741071"/>
    <lineage>
        <taxon>Bacteria</taxon>
        <taxon>Pseudomonadati</taxon>
        <taxon>Myxococcota</taxon>
        <taxon>Myxococcia</taxon>
        <taxon>Myxococcales</taxon>
        <taxon>Sorangiineae</taxon>
        <taxon>Pendulisporaceae</taxon>
        <taxon>Pendulispora</taxon>
    </lineage>
</organism>
<dbReference type="PANTHER" id="PTHR35006">
    <property type="entry name" value="GLYOXALASE FAMILY PROTEIN (AFU_ORTHOLOGUE AFUA_5G14830)"/>
    <property type="match status" value="1"/>
</dbReference>
<feature type="domain" description="VOC" evidence="1">
    <location>
        <begin position="10"/>
        <end position="121"/>
    </location>
</feature>
<dbReference type="Pfam" id="PF00903">
    <property type="entry name" value="Glyoxalase"/>
    <property type="match status" value="1"/>
</dbReference>
<dbReference type="Proteomes" id="UP001370348">
    <property type="component" value="Chromosome"/>
</dbReference>
<dbReference type="RefSeq" id="WP_394827917.1">
    <property type="nucleotide sequence ID" value="NZ_CP089984.1"/>
</dbReference>
<dbReference type="PROSITE" id="PS51819">
    <property type="entry name" value="VOC"/>
    <property type="match status" value="1"/>
</dbReference>
<dbReference type="PANTHER" id="PTHR35006:SF2">
    <property type="entry name" value="GLYOXALASE FAMILY PROTEIN (AFU_ORTHOLOGUE AFUA_5G14830)"/>
    <property type="match status" value="1"/>
</dbReference>
<sequence length="144" mass="15738">MKLEFHRGRLFDHVHLRVKDLDASVRFYRAVLASLGRELHEIAPGAFASDELFITAADGASSNIHLAFQTNGRDDVDRFYQAAIAAGGRDNGKPGERFYHPGYYGAFVLDPDGCNIEAVYHGPAERSVPSVVLTAEVPAPAKKP</sequence>
<dbReference type="SUPFAM" id="SSF54593">
    <property type="entry name" value="Glyoxalase/Bleomycin resistance protein/Dihydroxybiphenyl dioxygenase"/>
    <property type="match status" value="1"/>
</dbReference>
<dbReference type="InterPro" id="IPR037523">
    <property type="entry name" value="VOC_core"/>
</dbReference>
<name>A0ABZ2M6Z9_9BACT</name>
<reference evidence="2 3" key="1">
    <citation type="submission" date="2021-12" db="EMBL/GenBank/DDBJ databases">
        <title>Discovery of the Pendulisporaceae a myxobacterial family with distinct sporulation behavior and unique specialized metabolism.</title>
        <authorList>
            <person name="Garcia R."/>
            <person name="Popoff A."/>
            <person name="Bader C.D."/>
            <person name="Loehr J."/>
            <person name="Walesch S."/>
            <person name="Walt C."/>
            <person name="Boldt J."/>
            <person name="Bunk B."/>
            <person name="Haeckl F.J.F.P.J."/>
            <person name="Gunesch A.P."/>
            <person name="Birkelbach J."/>
            <person name="Nuebel U."/>
            <person name="Pietschmann T."/>
            <person name="Bach T."/>
            <person name="Mueller R."/>
        </authorList>
    </citation>
    <scope>NUCLEOTIDE SEQUENCE [LARGE SCALE GENOMIC DNA]</scope>
    <source>
        <strain evidence="2 3">MSr11954</strain>
    </source>
</reference>